<accession>A0A2R5F7B1</accession>
<gene>
    <name evidence="8" type="ORF">NMK_1666</name>
</gene>
<evidence type="ECO:0000313" key="8">
    <source>
        <dbReference type="EMBL" id="GBG14106.1"/>
    </source>
</evidence>
<dbReference type="PANTHER" id="PTHR33452">
    <property type="entry name" value="OXIDOREDUCTASE CATD-RELATED"/>
    <property type="match status" value="1"/>
</dbReference>
<dbReference type="AlphaFoldDB" id="A0A2R5F7B1"/>
<dbReference type="PANTHER" id="PTHR33452:SF7">
    <property type="entry name" value="DOXX FAMILY PROTEIN"/>
    <property type="match status" value="1"/>
</dbReference>
<evidence type="ECO:0000256" key="6">
    <source>
        <dbReference type="ARBA" id="ARBA00023136"/>
    </source>
</evidence>
<sequence>MTMPKVISFYLVLAAWMQRIAPVIPPLALRLILAWEFGESGYEKLMGTNWFADVTFPFPFSLLPADVSWQLSMWFELVGALALLLGVATRFFAISLMVLTTVAIAAVHWPEHWHTVGELLKGYRIVDEDGDGFGNYKLPVIYLAMFLPLLFGGAGYLSLDGWLSRYFLKGHRASLVQ</sequence>
<keyword evidence="5 7" id="KW-1133">Transmembrane helix</keyword>
<evidence type="ECO:0000256" key="1">
    <source>
        <dbReference type="ARBA" id="ARBA00004651"/>
    </source>
</evidence>
<dbReference type="OrthoDB" id="5689076at2"/>
<evidence type="ECO:0000256" key="7">
    <source>
        <dbReference type="SAM" id="Phobius"/>
    </source>
</evidence>
<comment type="similarity">
    <text evidence="2">Belongs to the DoxX family.</text>
</comment>
<feature type="transmembrane region" description="Helical" evidence="7">
    <location>
        <begin position="91"/>
        <end position="109"/>
    </location>
</feature>
<organism evidence="8 9">
    <name type="scientific">Novimethylophilus kurashikiensis</name>
    <dbReference type="NCBI Taxonomy" id="1825523"/>
    <lineage>
        <taxon>Bacteria</taxon>
        <taxon>Pseudomonadati</taxon>
        <taxon>Pseudomonadota</taxon>
        <taxon>Betaproteobacteria</taxon>
        <taxon>Nitrosomonadales</taxon>
        <taxon>Methylophilaceae</taxon>
        <taxon>Novimethylophilus</taxon>
    </lineage>
</organism>
<evidence type="ECO:0000256" key="4">
    <source>
        <dbReference type="ARBA" id="ARBA00022692"/>
    </source>
</evidence>
<evidence type="ECO:0000256" key="3">
    <source>
        <dbReference type="ARBA" id="ARBA00022475"/>
    </source>
</evidence>
<keyword evidence="4 7" id="KW-0812">Transmembrane</keyword>
<comment type="caution">
    <text evidence="8">The sequence shown here is derived from an EMBL/GenBank/DDBJ whole genome shotgun (WGS) entry which is preliminary data.</text>
</comment>
<evidence type="ECO:0000313" key="9">
    <source>
        <dbReference type="Proteomes" id="UP000245081"/>
    </source>
</evidence>
<dbReference type="RefSeq" id="WP_109015305.1">
    <property type="nucleotide sequence ID" value="NZ_BDOQ01000006.1"/>
</dbReference>
<feature type="transmembrane region" description="Helical" evidence="7">
    <location>
        <begin position="140"/>
        <end position="159"/>
    </location>
</feature>
<protein>
    <submittedName>
        <fullName evidence="8">Putative oxidoreductase</fullName>
    </submittedName>
</protein>
<dbReference type="Proteomes" id="UP000245081">
    <property type="component" value="Unassembled WGS sequence"/>
</dbReference>
<reference evidence="8 9" key="1">
    <citation type="journal article" date="2018" name="Environ. Microbiol.">
        <title>Isolation and genomic characterization of Novimethylophilus kurashikiensis gen. nov. sp. nov., a new lanthanide-dependent methylotrophic species of Methylophilaceae.</title>
        <authorList>
            <person name="Lv H."/>
            <person name="Sahin N."/>
            <person name="Tani A."/>
        </authorList>
    </citation>
    <scope>NUCLEOTIDE SEQUENCE [LARGE SCALE GENOMIC DNA]</scope>
    <source>
        <strain evidence="8 9">La2-4</strain>
    </source>
</reference>
<dbReference type="EMBL" id="BDOQ01000006">
    <property type="protein sequence ID" value="GBG14106.1"/>
    <property type="molecule type" value="Genomic_DNA"/>
</dbReference>
<dbReference type="InterPro" id="IPR032808">
    <property type="entry name" value="DoxX"/>
</dbReference>
<name>A0A2R5F7B1_9PROT</name>
<keyword evidence="3" id="KW-1003">Cell membrane</keyword>
<dbReference type="InterPro" id="IPR051907">
    <property type="entry name" value="DoxX-like_oxidoreductase"/>
</dbReference>
<dbReference type="GO" id="GO:0005886">
    <property type="term" value="C:plasma membrane"/>
    <property type="evidence" value="ECO:0007669"/>
    <property type="project" value="UniProtKB-SubCell"/>
</dbReference>
<proteinExistence type="inferred from homology"/>
<dbReference type="Pfam" id="PF07681">
    <property type="entry name" value="DoxX"/>
    <property type="match status" value="1"/>
</dbReference>
<comment type="subcellular location">
    <subcellularLocation>
        <location evidence="1">Cell membrane</location>
        <topology evidence="1">Multi-pass membrane protein</topology>
    </subcellularLocation>
</comment>
<evidence type="ECO:0000256" key="5">
    <source>
        <dbReference type="ARBA" id="ARBA00022989"/>
    </source>
</evidence>
<keyword evidence="9" id="KW-1185">Reference proteome</keyword>
<feature type="transmembrane region" description="Helical" evidence="7">
    <location>
        <begin position="67"/>
        <end position="84"/>
    </location>
</feature>
<evidence type="ECO:0000256" key="2">
    <source>
        <dbReference type="ARBA" id="ARBA00006679"/>
    </source>
</evidence>
<keyword evidence="6 7" id="KW-0472">Membrane</keyword>